<dbReference type="EMBL" id="JAGTXO010000015">
    <property type="protein sequence ID" value="KAG8463532.1"/>
    <property type="molecule type" value="Genomic_DNA"/>
</dbReference>
<evidence type="ECO:0000256" key="2">
    <source>
        <dbReference type="ARBA" id="ARBA00016322"/>
    </source>
</evidence>
<dbReference type="SUPFAM" id="SSF82185">
    <property type="entry name" value="Histone H3 K4-specific methyltransferase SET7/9 N-terminal domain"/>
    <property type="match status" value="1"/>
</dbReference>
<keyword evidence="5" id="KW-0969">Cilium</keyword>
<name>A0A8J5XL30_DIALT</name>
<dbReference type="PANTHER" id="PTHR46437:SF1">
    <property type="entry name" value="MORN REPEAT-CONTAINING PROTEIN 5"/>
    <property type="match status" value="1"/>
</dbReference>
<protein>
    <recommendedName>
        <fullName evidence="2">MORN repeat-containing protein 5</fullName>
    </recommendedName>
</protein>
<comment type="caution">
    <text evidence="7">The sequence shown here is derived from an EMBL/GenBank/DDBJ whole genome shotgun (WGS) entry which is preliminary data.</text>
</comment>
<keyword evidence="3" id="KW-0677">Repeat</keyword>
<dbReference type="Pfam" id="PF02493">
    <property type="entry name" value="MORN"/>
    <property type="match status" value="2"/>
</dbReference>
<dbReference type="PANTHER" id="PTHR46437">
    <property type="entry name" value="MORN REPEAT-CONTAINING PROTEIN 5"/>
    <property type="match status" value="1"/>
</dbReference>
<dbReference type="InterPro" id="IPR003409">
    <property type="entry name" value="MORN"/>
</dbReference>
<sequence length="164" mass="18239">MDYSGSVYEGGEVRGRIEGQGKYLFPSGTTYVGEFKDGEFHGKGMLIFKDCGKFTGTWERGAVVAGEYAFRDGLPYEDNPSWSYCDGVDRTFFRERVEGLRPAGDEQLTNEHPVRDIPKGCYDIGRGYYNPVDGLVYNYSDGALIGGLYMGETEAWVKATCRVG</sequence>
<dbReference type="SMART" id="SM00698">
    <property type="entry name" value="MORN"/>
    <property type="match status" value="2"/>
</dbReference>
<comment type="subcellular location">
    <subcellularLocation>
        <location evidence="1">Cell projection</location>
        <location evidence="1">Cilium</location>
        <location evidence="1">Flagellum</location>
    </subcellularLocation>
</comment>
<evidence type="ECO:0000256" key="5">
    <source>
        <dbReference type="ARBA" id="ARBA00023069"/>
    </source>
</evidence>
<proteinExistence type="predicted"/>
<evidence type="ECO:0000313" key="8">
    <source>
        <dbReference type="Proteomes" id="UP000751190"/>
    </source>
</evidence>
<evidence type="ECO:0000256" key="1">
    <source>
        <dbReference type="ARBA" id="ARBA00004230"/>
    </source>
</evidence>
<dbReference type="OMA" id="NGRMEGK"/>
<evidence type="ECO:0000256" key="6">
    <source>
        <dbReference type="ARBA" id="ARBA00023273"/>
    </source>
</evidence>
<evidence type="ECO:0000256" key="3">
    <source>
        <dbReference type="ARBA" id="ARBA00022737"/>
    </source>
</evidence>
<dbReference type="Proteomes" id="UP000751190">
    <property type="component" value="Unassembled WGS sequence"/>
</dbReference>
<keyword evidence="4" id="KW-0282">Flagellum</keyword>
<gene>
    <name evidence="7" type="ORF">KFE25_003805</name>
</gene>
<dbReference type="Gene3D" id="2.20.110.10">
    <property type="entry name" value="Histone H3 K4-specific methyltransferase SET7/9 N-terminal domain"/>
    <property type="match status" value="1"/>
</dbReference>
<reference evidence="7" key="1">
    <citation type="submission" date="2021-05" db="EMBL/GenBank/DDBJ databases">
        <title>The genome of the haptophyte Pavlova lutheri (Diacronema luteri, Pavlovales) - a model for lipid biosynthesis in eukaryotic algae.</title>
        <authorList>
            <person name="Hulatt C.J."/>
            <person name="Posewitz M.C."/>
        </authorList>
    </citation>
    <scope>NUCLEOTIDE SEQUENCE</scope>
    <source>
        <strain evidence="7">NIVA-4/92</strain>
    </source>
</reference>
<organism evidence="7 8">
    <name type="scientific">Diacronema lutheri</name>
    <name type="common">Unicellular marine alga</name>
    <name type="synonym">Monochrysis lutheri</name>
    <dbReference type="NCBI Taxonomy" id="2081491"/>
    <lineage>
        <taxon>Eukaryota</taxon>
        <taxon>Haptista</taxon>
        <taxon>Haptophyta</taxon>
        <taxon>Pavlovophyceae</taxon>
        <taxon>Pavlovales</taxon>
        <taxon>Pavlovaceae</taxon>
        <taxon>Diacronema</taxon>
    </lineage>
</organism>
<keyword evidence="6" id="KW-0966">Cell projection</keyword>
<dbReference type="OrthoDB" id="300500at2759"/>
<dbReference type="InterPro" id="IPR042814">
    <property type="entry name" value="Morn5"/>
</dbReference>
<keyword evidence="8" id="KW-1185">Reference proteome</keyword>
<evidence type="ECO:0000256" key="4">
    <source>
        <dbReference type="ARBA" id="ARBA00022846"/>
    </source>
</evidence>
<dbReference type="AlphaFoldDB" id="A0A8J5XL30"/>
<dbReference type="GO" id="GO:0031514">
    <property type="term" value="C:motile cilium"/>
    <property type="evidence" value="ECO:0007669"/>
    <property type="project" value="UniProtKB-SubCell"/>
</dbReference>
<evidence type="ECO:0000313" key="7">
    <source>
        <dbReference type="EMBL" id="KAG8463532.1"/>
    </source>
</evidence>
<accession>A0A8J5XL30</accession>